<dbReference type="EMBL" id="RAQK01000001">
    <property type="protein sequence ID" value="RKE96955.1"/>
    <property type="molecule type" value="Genomic_DNA"/>
</dbReference>
<evidence type="ECO:0000313" key="1">
    <source>
        <dbReference type="EMBL" id="RKE96955.1"/>
    </source>
</evidence>
<keyword evidence="2" id="KW-1185">Reference proteome</keyword>
<evidence type="ECO:0000313" key="2">
    <source>
        <dbReference type="Proteomes" id="UP000284407"/>
    </source>
</evidence>
<gene>
    <name evidence="1" type="ORF">C8N30_1537</name>
</gene>
<proteinExistence type="predicted"/>
<reference evidence="1 2" key="1">
    <citation type="submission" date="2018-09" db="EMBL/GenBank/DDBJ databases">
        <title>Genomic Encyclopedia of Archaeal and Bacterial Type Strains, Phase II (KMG-II): from individual species to whole genera.</title>
        <authorList>
            <person name="Goeker M."/>
        </authorList>
    </citation>
    <scope>NUCLEOTIDE SEQUENCE [LARGE SCALE GENOMIC DNA]</scope>
    <source>
        <strain evidence="1 2">DSM 11458</strain>
    </source>
</reference>
<dbReference type="InterPro" id="IPR010664">
    <property type="entry name" value="LipoPS_assembly_LptC-rel"/>
</dbReference>
<comment type="caution">
    <text evidence="1">The sequence shown here is derived from an EMBL/GenBank/DDBJ whole genome shotgun (WGS) entry which is preliminary data.</text>
</comment>
<dbReference type="AlphaFoldDB" id="A0A420DRS7"/>
<accession>A0A420DRS7</accession>
<name>A0A420DRS7_9RHOB</name>
<sequence>MIAQDRYSRMVSLLKVAFPLAALALLSTLFLLARAMETDTAIPFADIEVQERLRDQQITGPFFSGTTQTGDQMSFSATKLITLDGTVGTNRAEDVLARLQTAQGATFRLLADTAELDIAENSAVLNGDVSMTSSTGYRIDTAQITSLISTLDVTAPHQVDANGPLGKFTAGNMRIFTPSEGDNTQMLFSGGVKLVYTPNKSGK</sequence>
<dbReference type="STRING" id="1443111.Z949_3557"/>
<organism evidence="1 2">
    <name type="scientific">Sulfitobacter guttiformis</name>
    <dbReference type="NCBI Taxonomy" id="74349"/>
    <lineage>
        <taxon>Bacteria</taxon>
        <taxon>Pseudomonadati</taxon>
        <taxon>Pseudomonadota</taxon>
        <taxon>Alphaproteobacteria</taxon>
        <taxon>Rhodobacterales</taxon>
        <taxon>Roseobacteraceae</taxon>
        <taxon>Sulfitobacter</taxon>
    </lineage>
</organism>
<dbReference type="Proteomes" id="UP000284407">
    <property type="component" value="Unassembled WGS sequence"/>
</dbReference>
<dbReference type="Pfam" id="PF06835">
    <property type="entry name" value="LptC"/>
    <property type="match status" value="1"/>
</dbReference>
<protein>
    <submittedName>
        <fullName evidence="1">Lipopolysaccharide export system protein LptC</fullName>
    </submittedName>
</protein>